<proteinExistence type="predicted"/>
<organism evidence="2 3">
    <name type="scientific">Trichoglossum hirsutum</name>
    <dbReference type="NCBI Taxonomy" id="265104"/>
    <lineage>
        <taxon>Eukaryota</taxon>
        <taxon>Fungi</taxon>
        <taxon>Dikarya</taxon>
        <taxon>Ascomycota</taxon>
        <taxon>Pezizomycotina</taxon>
        <taxon>Geoglossomycetes</taxon>
        <taxon>Geoglossales</taxon>
        <taxon>Geoglossaceae</taxon>
        <taxon>Trichoglossum</taxon>
    </lineage>
</organism>
<name>A0A9P8LDB1_9PEZI</name>
<keyword evidence="1" id="KW-0472">Membrane</keyword>
<evidence type="ECO:0000313" key="3">
    <source>
        <dbReference type="Proteomes" id="UP000750711"/>
    </source>
</evidence>
<keyword evidence="1" id="KW-0812">Transmembrane</keyword>
<sequence>MAPYPRSSSLLRALRLQLISSIFHRSGERPKIAIRRDRWTALLRCAIHIVPVAPSIALIYLNLTDSYIGGELTGPSGGDAFKLGALQFAAKLHELAIQASIAVILLSYIRHELTIGPGLPFGAVNAGQSFTDLSFLWSSEFWGAILSTEGRFTWRRKLSLTFAIFGSVLLAAVAAPSSAISVIPQLGLWPACGTSFWINGSSQTFWPSKVNNSHIGNPTCSNKSALFNVECPSGGFPSIKAYSHFLAERDIGFVPGRTLPAFDTRVTRNMNVTVKLGRNPDLITTATVPQAALADGMAIAGTWWPTAARFAQRRRGLRYIFQRDAYLTTDTIQPITRVQCTPLTTRTNGTSNSLAFPQFNGAKPVETSYTDGQLWLDAFKANSTTRSNTNLYWMKLDNTTISNSTMGAIVVLPITEHNKSLAYTTCNIDARWAKSRIWRFHTANTMNVWGAPSNVPIFDIGRTEFNWTWPAISSTIEWAQSLNPVIDDQNTTAFASIASSAAVNASPDPTHPDVVEAILAMMFTDGLARIGSTATLQGKLKGVDQATEAVEPSDGEWVDEFMRFGNAYDVDKQASKDWINPRLIVYVNGWSYTSSDVTSQFALTVLMFHILLAFCHLIYSLIWGFSSSSWDSPAEITALALNSRPSAILQNTCAGISGLKTMKAHVRIVATKGTENGEDHLEMQFSSPGDEKGPLLSPGALGGKVEVNKAYGTLRHRDVSAAAPFEA</sequence>
<feature type="transmembrane region" description="Helical" evidence="1">
    <location>
        <begin position="41"/>
        <end position="63"/>
    </location>
</feature>
<keyword evidence="3" id="KW-1185">Reference proteome</keyword>
<reference evidence="2" key="1">
    <citation type="submission" date="2021-03" db="EMBL/GenBank/DDBJ databases">
        <title>Comparative genomics and phylogenomic investigation of the class Geoglossomycetes provide insights into ecological specialization and systematics.</title>
        <authorList>
            <person name="Melie T."/>
            <person name="Pirro S."/>
            <person name="Miller A.N."/>
            <person name="Quandt A."/>
        </authorList>
    </citation>
    <scope>NUCLEOTIDE SEQUENCE</scope>
    <source>
        <strain evidence="2">CAQ_001_2017</strain>
    </source>
</reference>
<dbReference type="Proteomes" id="UP000750711">
    <property type="component" value="Unassembled WGS sequence"/>
</dbReference>
<feature type="transmembrane region" description="Helical" evidence="1">
    <location>
        <begin position="158"/>
        <end position="175"/>
    </location>
</feature>
<comment type="caution">
    <text evidence="2">The sequence shown here is derived from an EMBL/GenBank/DDBJ whole genome shotgun (WGS) entry which is preliminary data.</text>
</comment>
<dbReference type="EMBL" id="JAGHQM010000436">
    <property type="protein sequence ID" value="KAH0561987.1"/>
    <property type="molecule type" value="Genomic_DNA"/>
</dbReference>
<accession>A0A9P8LDB1</accession>
<protein>
    <submittedName>
        <fullName evidence="2">Uncharacterized protein</fullName>
    </submittedName>
</protein>
<evidence type="ECO:0000256" key="1">
    <source>
        <dbReference type="SAM" id="Phobius"/>
    </source>
</evidence>
<gene>
    <name evidence="2" type="ORF">GP486_003306</name>
</gene>
<evidence type="ECO:0000313" key="2">
    <source>
        <dbReference type="EMBL" id="KAH0561987.1"/>
    </source>
</evidence>
<dbReference type="AlphaFoldDB" id="A0A9P8LDB1"/>
<keyword evidence="1" id="KW-1133">Transmembrane helix</keyword>
<feature type="transmembrane region" description="Helical" evidence="1">
    <location>
        <begin position="83"/>
        <end position="109"/>
    </location>
</feature>